<proteinExistence type="predicted"/>
<protein>
    <submittedName>
        <fullName evidence="4">DUF6049 family protein</fullName>
    </submittedName>
</protein>
<evidence type="ECO:0000256" key="3">
    <source>
        <dbReference type="SAM" id="SignalP"/>
    </source>
</evidence>
<dbReference type="RefSeq" id="WP_344778442.1">
    <property type="nucleotide sequence ID" value="NZ_BAABAH010000018.1"/>
</dbReference>
<organism evidence="4 5">
    <name type="scientific">Nocardioides panacisoli</name>
    <dbReference type="NCBI Taxonomy" id="627624"/>
    <lineage>
        <taxon>Bacteria</taxon>
        <taxon>Bacillati</taxon>
        <taxon>Actinomycetota</taxon>
        <taxon>Actinomycetes</taxon>
        <taxon>Propionibacteriales</taxon>
        <taxon>Nocardioidaceae</taxon>
        <taxon>Nocardioides</taxon>
    </lineage>
</organism>
<dbReference type="Proteomes" id="UP001501821">
    <property type="component" value="Unassembled WGS sequence"/>
</dbReference>
<keyword evidence="5" id="KW-1185">Reference proteome</keyword>
<reference evidence="5" key="1">
    <citation type="journal article" date="2019" name="Int. J. Syst. Evol. Microbiol.">
        <title>The Global Catalogue of Microorganisms (GCM) 10K type strain sequencing project: providing services to taxonomists for standard genome sequencing and annotation.</title>
        <authorList>
            <consortium name="The Broad Institute Genomics Platform"/>
            <consortium name="The Broad Institute Genome Sequencing Center for Infectious Disease"/>
            <person name="Wu L."/>
            <person name="Ma J."/>
        </authorList>
    </citation>
    <scope>NUCLEOTIDE SEQUENCE [LARGE SCALE GENOMIC DNA]</scope>
    <source>
        <strain evidence="5">JCM 16953</strain>
    </source>
</reference>
<feature type="transmembrane region" description="Helical" evidence="2">
    <location>
        <begin position="686"/>
        <end position="707"/>
    </location>
</feature>
<keyword evidence="3" id="KW-0732">Signal</keyword>
<feature type="compositionally biased region" description="Gly residues" evidence="1">
    <location>
        <begin position="273"/>
        <end position="282"/>
    </location>
</feature>
<name>A0ABP7J306_9ACTN</name>
<dbReference type="InterPro" id="IPR046112">
    <property type="entry name" value="DUF6049"/>
</dbReference>
<gene>
    <name evidence="4" type="ORF">GCM10022242_37910</name>
</gene>
<accession>A0ABP7J306</accession>
<feature type="compositionally biased region" description="Polar residues" evidence="1">
    <location>
        <begin position="283"/>
        <end position="300"/>
    </location>
</feature>
<feature type="chain" id="PRO_5046611115" evidence="3">
    <location>
        <begin position="26"/>
        <end position="717"/>
    </location>
</feature>
<keyword evidence="2" id="KW-0472">Membrane</keyword>
<feature type="signal peptide" evidence="3">
    <location>
        <begin position="1"/>
        <end position="25"/>
    </location>
</feature>
<evidence type="ECO:0000313" key="5">
    <source>
        <dbReference type="Proteomes" id="UP001501821"/>
    </source>
</evidence>
<keyword evidence="2" id="KW-0812">Transmembrane</keyword>
<sequence length="717" mass="74972">MVRLPSSRSLRAVLAGAGLLTTVLAAAPAHGDDDGATPYDAPLLMTIDRLDPGYVPDHGPVVISGTVTNRTTETWHSIDVYPFLDADGVPIESSGELADAADSDPTAVVGERMVGPDWPVSVSTRVGALRPGETATYTLTVPHADLPSTTPGVYWFGVHALGQSSDTPADDVADGRARTFLPYVGHTSADPVDVSVVVPLRRRVAYTAAGAVARPRVWQYVLSENGNLGRLLAFGQAALGQPVTWLVDPAVADAVKRLADGNPARSLAPTTGPGPGNGGGDGSQSASPSQDPGGSDAQTDQEPDRAVPGAQDWLDVLQAQLRIGDLLTLPYGDLDMSAAADHAPDLYKRARDHASVLDDWDVPGTPVIGSPSGYLDANAMLLANDDSVALVTDQMFGRREFPDGPPGATRFNGHRLAVVASGAGAGGPGPDPRIAPVALRQRLLSEAALRVLRGDTRPLVVTLPSTVDASGADEFWSGLDADWLHLTSLTDALAGRTERVDVSRLTYPDDQADYELDATVFDEAEGLMRDGTSLQRMLTANDTVASEVAGEALTATSYAARPAPSDATGRLIAARRWIAGRQAAVRLTGPRGVTLSSADGSFAVTLANRLRQPVTVQIQAETDSGIAVDVGDPVELGPKTRTTQVLDAHTSKVGVHQVRLMLTTTEGDQLGATTLVSIRSGQVGEIIWVIIGAGAGILFVAIGIRLARRIRRARSAS</sequence>
<evidence type="ECO:0000313" key="4">
    <source>
        <dbReference type="EMBL" id="GAA3833262.1"/>
    </source>
</evidence>
<feature type="region of interest" description="Disordered" evidence="1">
    <location>
        <begin position="262"/>
        <end position="306"/>
    </location>
</feature>
<dbReference type="EMBL" id="BAABAH010000018">
    <property type="protein sequence ID" value="GAA3833262.1"/>
    <property type="molecule type" value="Genomic_DNA"/>
</dbReference>
<comment type="caution">
    <text evidence="4">The sequence shown here is derived from an EMBL/GenBank/DDBJ whole genome shotgun (WGS) entry which is preliminary data.</text>
</comment>
<evidence type="ECO:0000256" key="1">
    <source>
        <dbReference type="SAM" id="MobiDB-lite"/>
    </source>
</evidence>
<evidence type="ECO:0000256" key="2">
    <source>
        <dbReference type="SAM" id="Phobius"/>
    </source>
</evidence>
<keyword evidence="2" id="KW-1133">Transmembrane helix</keyword>
<dbReference type="Pfam" id="PF19516">
    <property type="entry name" value="DUF6049"/>
    <property type="match status" value="2"/>
</dbReference>